<evidence type="ECO:0000313" key="3">
    <source>
        <dbReference type="EMBL" id="PJZ74400.1"/>
    </source>
</evidence>
<dbReference type="InterPro" id="IPR025645">
    <property type="entry name" value="DUF4349"/>
</dbReference>
<dbReference type="Proteomes" id="UP000231962">
    <property type="component" value="Unassembled WGS sequence"/>
</dbReference>
<name>A0A2M9ZQP6_9LEPT</name>
<feature type="domain" description="DUF4349" evidence="1">
    <location>
        <begin position="85"/>
        <end position="197"/>
    </location>
</feature>
<evidence type="ECO:0000259" key="1">
    <source>
        <dbReference type="Pfam" id="PF14257"/>
    </source>
</evidence>
<dbReference type="EMBL" id="NPDY01000003">
    <property type="protein sequence ID" value="PJZ70564.1"/>
    <property type="molecule type" value="Genomic_DNA"/>
</dbReference>
<evidence type="ECO:0000313" key="5">
    <source>
        <dbReference type="Proteomes" id="UP000231990"/>
    </source>
</evidence>
<evidence type="ECO:0000313" key="4">
    <source>
        <dbReference type="Proteomes" id="UP000231962"/>
    </source>
</evidence>
<evidence type="ECO:0000313" key="2">
    <source>
        <dbReference type="EMBL" id="PJZ70564.1"/>
    </source>
</evidence>
<organism evidence="3 5">
    <name type="scientific">Leptospira perolatii</name>
    <dbReference type="NCBI Taxonomy" id="2023191"/>
    <lineage>
        <taxon>Bacteria</taxon>
        <taxon>Pseudomonadati</taxon>
        <taxon>Spirochaetota</taxon>
        <taxon>Spirochaetia</taxon>
        <taxon>Leptospirales</taxon>
        <taxon>Leptospiraceae</taxon>
        <taxon>Leptospira</taxon>
    </lineage>
</organism>
<gene>
    <name evidence="2" type="ORF">CH360_06150</name>
    <name evidence="3" type="ORF">CH373_05730</name>
</gene>
<proteinExistence type="predicted"/>
<sequence length="222" mass="25174">MKYLSIFRPKFQIALAIVLVSLGFLAPLFNGALLSQDSASKDTSSKKEETIEATLIVKSVRPEQIRDKFLSYVKEKGGWLIRMSNQDVTVSVPVDIPLEDVLGVAAGDGLVIQRNIVRTNVGGEMTDLRAKIGAKRKHLEQLYKLLDESEFVQILEVETEINDTVDELEELQGELNYYSEMAANIRCNLSFRLIAPQQMTPKKPVEFPWMQIRNIESLLERF</sequence>
<dbReference type="Proteomes" id="UP000231990">
    <property type="component" value="Unassembled WGS sequence"/>
</dbReference>
<dbReference type="EMBL" id="NPDZ01000002">
    <property type="protein sequence ID" value="PJZ74400.1"/>
    <property type="molecule type" value="Genomic_DNA"/>
</dbReference>
<dbReference type="Pfam" id="PF14257">
    <property type="entry name" value="DUF4349"/>
    <property type="match status" value="1"/>
</dbReference>
<comment type="caution">
    <text evidence="3">The sequence shown here is derived from an EMBL/GenBank/DDBJ whole genome shotgun (WGS) entry which is preliminary data.</text>
</comment>
<dbReference type="RefSeq" id="WP_100713132.1">
    <property type="nucleotide sequence ID" value="NZ_NPDY01000003.1"/>
</dbReference>
<dbReference type="AlphaFoldDB" id="A0A2M9ZQP6"/>
<reference evidence="4 5" key="1">
    <citation type="submission" date="2017-07" db="EMBL/GenBank/DDBJ databases">
        <title>Leptospira spp. isolated from tropical soils.</title>
        <authorList>
            <person name="Thibeaux R."/>
            <person name="Iraola G."/>
            <person name="Ferres I."/>
            <person name="Bierque E."/>
            <person name="Girault D."/>
            <person name="Soupe-Gilbert M.-E."/>
            <person name="Picardeau M."/>
            <person name="Goarant C."/>
        </authorList>
    </citation>
    <scope>NUCLEOTIDE SEQUENCE [LARGE SCALE GENOMIC DNA]</scope>
    <source>
        <strain evidence="3 5">FH1-B-B1</strain>
        <strain evidence="2 4">FH1-B-C1</strain>
    </source>
</reference>
<protein>
    <recommendedName>
        <fullName evidence="1">DUF4349 domain-containing protein</fullName>
    </recommendedName>
</protein>
<accession>A0A2M9ZQP6</accession>
<keyword evidence="4" id="KW-1185">Reference proteome</keyword>